<sequence>MSTPTASRGKPAIIWAGLTLGLSVVLLALLMLFISPSLFSGPRDLGVGVVGTPDQVGTASRYLEDRSPGAFAVRSYDSDAELEQGIRDREIVGGFDLSGPKVEVYVASAGSTAISGTVSTSGAALAGSMRAEAEIVDVVPLPAADPTGVGIGGLAFPLVFGGIVPAVAFRSMLPGRRGWIFAGLLGFSVVGGFVVAGVLKYVFGSFDGAVLPVAASVALGISALALPLAGLHECFGGKGFTIAAMTMMFVGNPFAGIATSAQWLPSGVAVIGQLLPPGAAGTLVRSVAYFGGGGGAGAALTLAVWALLGILLWVIGPRLKPGTQPGGSAPVTEQPAAA</sequence>
<dbReference type="EMBL" id="CP076022">
    <property type="protein sequence ID" value="QWC09392.1"/>
    <property type="molecule type" value="Genomic_DNA"/>
</dbReference>
<evidence type="ECO:0008006" key="4">
    <source>
        <dbReference type="Google" id="ProtNLM"/>
    </source>
</evidence>
<accession>A0A975QZQ8</accession>
<keyword evidence="1" id="KW-0812">Transmembrane</keyword>
<feature type="transmembrane region" description="Helical" evidence="1">
    <location>
        <begin position="12"/>
        <end position="34"/>
    </location>
</feature>
<feature type="transmembrane region" description="Helical" evidence="1">
    <location>
        <begin position="287"/>
        <end position="315"/>
    </location>
</feature>
<gene>
    <name evidence="2" type="ORF">KKR91_12980</name>
</gene>
<feature type="transmembrane region" description="Helical" evidence="1">
    <location>
        <begin position="240"/>
        <end position="264"/>
    </location>
</feature>
<feature type="transmembrane region" description="Helical" evidence="1">
    <location>
        <begin position="149"/>
        <end position="169"/>
    </location>
</feature>
<name>A0A975QZQ8_9MICC</name>
<feature type="transmembrane region" description="Helical" evidence="1">
    <location>
        <begin position="209"/>
        <end position="228"/>
    </location>
</feature>
<keyword evidence="1" id="KW-1133">Transmembrane helix</keyword>
<organism evidence="2 3">
    <name type="scientific">Arthrobacter jiangjiafuii</name>
    <dbReference type="NCBI Taxonomy" id="2817475"/>
    <lineage>
        <taxon>Bacteria</taxon>
        <taxon>Bacillati</taxon>
        <taxon>Actinomycetota</taxon>
        <taxon>Actinomycetes</taxon>
        <taxon>Micrococcales</taxon>
        <taxon>Micrococcaceae</taxon>
        <taxon>Arthrobacter</taxon>
    </lineage>
</organism>
<evidence type="ECO:0000313" key="2">
    <source>
        <dbReference type="EMBL" id="QWC09392.1"/>
    </source>
</evidence>
<dbReference type="AlphaFoldDB" id="A0A975QZQ8"/>
<protein>
    <recommendedName>
        <fullName evidence="4">ABC transporter permease</fullName>
    </recommendedName>
</protein>
<dbReference type="RefSeq" id="WP_210231141.1">
    <property type="nucleotide sequence ID" value="NZ_CP076022.1"/>
</dbReference>
<dbReference type="Proteomes" id="UP000676885">
    <property type="component" value="Chromosome"/>
</dbReference>
<keyword evidence="3" id="KW-1185">Reference proteome</keyword>
<feature type="transmembrane region" description="Helical" evidence="1">
    <location>
        <begin position="181"/>
        <end position="203"/>
    </location>
</feature>
<reference evidence="2 3" key="1">
    <citation type="submission" date="2021-05" db="EMBL/GenBank/DDBJ databases">
        <title>Novel species in genus Arthrobacter.</title>
        <authorList>
            <person name="Zhang G."/>
        </authorList>
    </citation>
    <scope>NUCLEOTIDE SEQUENCE [LARGE SCALE GENOMIC DNA]</scope>
    <source>
        <strain evidence="3">zg-ZUI227</strain>
    </source>
</reference>
<proteinExistence type="predicted"/>
<evidence type="ECO:0000256" key="1">
    <source>
        <dbReference type="SAM" id="Phobius"/>
    </source>
</evidence>
<dbReference type="KEGG" id="ajg:KKR91_12980"/>
<evidence type="ECO:0000313" key="3">
    <source>
        <dbReference type="Proteomes" id="UP000676885"/>
    </source>
</evidence>
<keyword evidence="1" id="KW-0472">Membrane</keyword>